<sequence length="298" mass="33519">MGAHTTARHIACIMDGNGRWAQQRGLPRAHGHKAAVSAVDTVIRTALEEGIPWLTLFAFSTENWSRPQEEIDTLMDTSCQFLRRRVHDWHRAGIRLRRLGEETPRISEDLRQELQYAHQLTQDNSTMTLTVAANHGGRGEIVRAARTLVEQQVPAEDVTEESFAQHLQNPDMPDVDLVIRTSGGYRLSNFALWRCAYAEFVFPEVLWPDFRAEHFRQALELYAQRRRRFGGATTSIPHPRSPQPQPPFGLADSLPSLSSVLSLPGGIASRLGGHLLAGLYDTARYAKSQLETRNEPPL</sequence>
<comment type="subunit">
    <text evidence="2">Homodimer.</text>
</comment>
<accession>A0ABY4M2T3</accession>
<feature type="binding site" evidence="2">
    <location>
        <position position="199"/>
    </location>
    <ligand>
        <name>Mg(2+)</name>
        <dbReference type="ChEBI" id="CHEBI:18420"/>
    </ligand>
</feature>
<dbReference type="EMBL" id="CP086322">
    <property type="protein sequence ID" value="UQA90655.1"/>
    <property type="molecule type" value="Genomic_DNA"/>
</dbReference>
<feature type="binding site" evidence="2">
    <location>
        <position position="28"/>
    </location>
    <ligand>
        <name>substrate</name>
    </ligand>
</feature>
<dbReference type="GO" id="GO:0008834">
    <property type="term" value="F:ditrans,polycis-undecaprenyl-diphosphate synthase [(2E,6E)-farnesyl-diphosphate specific] activity"/>
    <property type="evidence" value="ECO:0007669"/>
    <property type="project" value="UniProtKB-EC"/>
</dbReference>
<dbReference type="HAMAP" id="MF_01139">
    <property type="entry name" value="ISPT"/>
    <property type="match status" value="1"/>
</dbReference>
<evidence type="ECO:0000256" key="1">
    <source>
        <dbReference type="ARBA" id="ARBA00022679"/>
    </source>
</evidence>
<protein>
    <recommendedName>
        <fullName evidence="2">Isoprenyl transferase</fullName>
        <ecNumber evidence="2">2.5.1.-</ecNumber>
    </recommendedName>
</protein>
<feature type="binding site" evidence="2">
    <location>
        <begin position="16"/>
        <end position="19"/>
    </location>
    <ligand>
        <name>substrate</name>
    </ligand>
</feature>
<dbReference type="RefSeq" id="WP_248861396.1">
    <property type="nucleotide sequence ID" value="NZ_CP086322.1"/>
</dbReference>
<feature type="binding site" evidence="2">
    <location>
        <position position="15"/>
    </location>
    <ligand>
        <name>Mg(2+)</name>
        <dbReference type="ChEBI" id="CHEBI:18420"/>
    </ligand>
</feature>
<organism evidence="3 4">
    <name type="scientific">Streptomyces halobius</name>
    <dbReference type="NCBI Taxonomy" id="2879846"/>
    <lineage>
        <taxon>Bacteria</taxon>
        <taxon>Bacillati</taxon>
        <taxon>Actinomycetota</taxon>
        <taxon>Actinomycetes</taxon>
        <taxon>Kitasatosporales</taxon>
        <taxon>Streptomycetaceae</taxon>
        <taxon>Streptomyces</taxon>
    </lineage>
</organism>
<name>A0ABY4M2T3_9ACTN</name>
<keyword evidence="1 2" id="KW-0808">Transferase</keyword>
<dbReference type="CDD" id="cd00475">
    <property type="entry name" value="Cis_IPPS"/>
    <property type="match status" value="1"/>
</dbReference>
<keyword evidence="4" id="KW-1185">Reference proteome</keyword>
<dbReference type="Pfam" id="PF01255">
    <property type="entry name" value="Prenyltransf"/>
    <property type="match status" value="1"/>
</dbReference>
<comment type="similarity">
    <text evidence="2">Belongs to the UPP synthase family.</text>
</comment>
<keyword evidence="2" id="KW-0479">Metal-binding</keyword>
<feature type="binding site" evidence="2">
    <location>
        <begin position="186"/>
        <end position="188"/>
    </location>
    <ligand>
        <name>substrate</name>
    </ligand>
</feature>
<dbReference type="Gene3D" id="3.40.1180.10">
    <property type="entry name" value="Decaprenyl diphosphate synthase-like"/>
    <property type="match status" value="1"/>
</dbReference>
<evidence type="ECO:0000256" key="2">
    <source>
        <dbReference type="HAMAP-Rule" id="MF_01139"/>
    </source>
</evidence>
<dbReference type="InterPro" id="IPR001441">
    <property type="entry name" value="UPP_synth-like"/>
</dbReference>
<dbReference type="InterPro" id="IPR036424">
    <property type="entry name" value="UPP_synth-like_sf"/>
</dbReference>
<feature type="binding site" evidence="2">
    <location>
        <position position="66"/>
    </location>
    <ligand>
        <name>substrate</name>
    </ligand>
</feature>
<evidence type="ECO:0000313" key="3">
    <source>
        <dbReference type="EMBL" id="UQA90655.1"/>
    </source>
</evidence>
<feature type="binding site" evidence="2">
    <location>
        <begin position="60"/>
        <end position="62"/>
    </location>
    <ligand>
        <name>substrate</name>
    </ligand>
</feature>
<dbReference type="SUPFAM" id="SSF64005">
    <property type="entry name" value="Undecaprenyl diphosphate synthase"/>
    <property type="match status" value="1"/>
</dbReference>
<comment type="cofactor">
    <cofactor evidence="2">
        <name>Mg(2+)</name>
        <dbReference type="ChEBI" id="CHEBI:18420"/>
    </cofactor>
    <text evidence="2">Binds 2 magnesium ions per subunit.</text>
</comment>
<feature type="binding site" evidence="2">
    <location>
        <position position="64"/>
    </location>
    <ligand>
        <name>substrate</name>
    </ligand>
</feature>
<feature type="active site" evidence="2">
    <location>
        <position position="15"/>
    </location>
</feature>
<gene>
    <name evidence="3" type="primary">uppS</name>
    <name evidence="3" type="ORF">K9S39_00970</name>
</gene>
<feature type="binding site" evidence="2">
    <location>
        <position position="180"/>
    </location>
    <ligand>
        <name>substrate</name>
    </ligand>
</feature>
<keyword evidence="2" id="KW-0460">Magnesium</keyword>
<dbReference type="PANTHER" id="PTHR10291:SF0">
    <property type="entry name" value="DEHYDRODOLICHYL DIPHOSPHATE SYNTHASE 2"/>
    <property type="match status" value="1"/>
</dbReference>
<dbReference type="PANTHER" id="PTHR10291">
    <property type="entry name" value="DEHYDRODOLICHYL DIPHOSPHATE SYNTHASE FAMILY MEMBER"/>
    <property type="match status" value="1"/>
</dbReference>
<dbReference type="EC" id="2.5.1.-" evidence="2"/>
<evidence type="ECO:0000313" key="4">
    <source>
        <dbReference type="Proteomes" id="UP000830115"/>
    </source>
</evidence>
<feature type="active site" description="Proton acceptor" evidence="2">
    <location>
        <position position="63"/>
    </location>
</feature>
<dbReference type="NCBIfam" id="TIGR00055">
    <property type="entry name" value="uppS"/>
    <property type="match status" value="1"/>
</dbReference>
<reference evidence="3" key="1">
    <citation type="submission" date="2021-10" db="EMBL/GenBank/DDBJ databases">
        <title>Streptomyces nigrumlapis sp.nov.,an antimicrobial producing actinobacterium isolated from Black Gobi rocks.</title>
        <authorList>
            <person name="Wen Y."/>
            <person name="Zhang W."/>
            <person name="Liu X.G."/>
        </authorList>
    </citation>
    <scope>NUCLEOTIDE SEQUENCE</scope>
    <source>
        <strain evidence="3">ST13-2-2</strain>
    </source>
</reference>
<feature type="binding site" evidence="2">
    <location>
        <position position="32"/>
    </location>
    <ligand>
        <name>substrate</name>
    </ligand>
</feature>
<proteinExistence type="inferred from homology"/>
<comment type="function">
    <text evidence="2">Catalyzes the condensation of isopentenyl diphosphate (IPP) with allylic pyrophosphates generating different type of terpenoids.</text>
</comment>
<dbReference type="Proteomes" id="UP000830115">
    <property type="component" value="Chromosome"/>
</dbReference>
<feature type="binding site" evidence="2">
    <location>
        <position position="20"/>
    </location>
    <ligand>
        <name>substrate</name>
    </ligand>
</feature>